<dbReference type="EMBL" id="CP051685">
    <property type="protein sequence ID" value="QJE00317.1"/>
    <property type="molecule type" value="Genomic_DNA"/>
</dbReference>
<dbReference type="PANTHER" id="PTHR39200">
    <property type="entry name" value="HYPOTHETICAL EXPORTED PROTEIN"/>
    <property type="match status" value="1"/>
</dbReference>
<feature type="region of interest" description="Disordered" evidence="1">
    <location>
        <begin position="231"/>
        <end position="250"/>
    </location>
</feature>
<keyword evidence="5" id="KW-1185">Reference proteome</keyword>
<gene>
    <name evidence="4" type="ORF">HH212_10025</name>
</gene>
<reference evidence="4 5" key="1">
    <citation type="submission" date="2020-04" db="EMBL/GenBank/DDBJ databases">
        <title>Genome sequencing of novel species.</title>
        <authorList>
            <person name="Heo J."/>
            <person name="Kim S.-J."/>
            <person name="Kim J.-S."/>
            <person name="Hong S.-B."/>
            <person name="Kwon S.-W."/>
        </authorList>
    </citation>
    <scope>NUCLEOTIDE SEQUENCE [LARGE SCALE GENOMIC DNA]</scope>
    <source>
        <strain evidence="4 5">GN2-R2</strain>
    </source>
</reference>
<name>A0A7Z2VVY6_9BURK</name>
<protein>
    <submittedName>
        <fullName evidence="4">DUF2807 domain-containing protein</fullName>
    </submittedName>
</protein>
<feature type="chain" id="PRO_5031384037" evidence="2">
    <location>
        <begin position="17"/>
        <end position="291"/>
    </location>
</feature>
<proteinExistence type="predicted"/>
<evidence type="ECO:0000259" key="3">
    <source>
        <dbReference type="Pfam" id="PF10988"/>
    </source>
</evidence>
<dbReference type="InterPro" id="IPR021255">
    <property type="entry name" value="DUF2807"/>
</dbReference>
<dbReference type="AlphaFoldDB" id="A0A7Z2VVY6"/>
<dbReference type="Gene3D" id="2.160.20.120">
    <property type="match status" value="1"/>
</dbReference>
<dbReference type="RefSeq" id="WP_170202350.1">
    <property type="nucleotide sequence ID" value="NZ_CP051685.1"/>
</dbReference>
<evidence type="ECO:0000313" key="4">
    <source>
        <dbReference type="EMBL" id="QJE00317.1"/>
    </source>
</evidence>
<keyword evidence="2" id="KW-0732">Signal</keyword>
<evidence type="ECO:0000313" key="5">
    <source>
        <dbReference type="Proteomes" id="UP000502415"/>
    </source>
</evidence>
<dbReference type="PROSITE" id="PS51257">
    <property type="entry name" value="PROKAR_LIPOPROTEIN"/>
    <property type="match status" value="1"/>
</dbReference>
<evidence type="ECO:0000256" key="2">
    <source>
        <dbReference type="SAM" id="SignalP"/>
    </source>
</evidence>
<organism evidence="4 5">
    <name type="scientific">Massilia forsythiae</name>
    <dbReference type="NCBI Taxonomy" id="2728020"/>
    <lineage>
        <taxon>Bacteria</taxon>
        <taxon>Pseudomonadati</taxon>
        <taxon>Pseudomonadota</taxon>
        <taxon>Betaproteobacteria</taxon>
        <taxon>Burkholderiales</taxon>
        <taxon>Oxalobacteraceae</taxon>
        <taxon>Telluria group</taxon>
        <taxon>Massilia</taxon>
    </lineage>
</organism>
<dbReference type="KEGG" id="mfy:HH212_10025"/>
<dbReference type="Proteomes" id="UP000502415">
    <property type="component" value="Chromosome"/>
</dbReference>
<sequence>MRNAFTLVIATAAACAGLGGCAIIVAPGNDDVQVRTPFSSDAVKGSGVAARDQRMVGTVQGLEVNGSILVEVRVGPARSLVVEADDNLLPLVRTDVQGDTLVVEATRSYRSSNPLRVVYTTPRLAAIRHSGSGHLSVQGLNGAPLTVAHKGSGSVLLAGQVASLQAEGSGSGSIDAATLQSGSADLALAGSGRMNVGQVRGERATARLDGSGQLRVAGAVRMLTARSNGSGHLDLSGLESEQADLSSNGSGGMTANVRQSLLAYNGGSGGIRVYGNPAQRSVSGKLVQVVN</sequence>
<feature type="signal peptide" evidence="2">
    <location>
        <begin position="1"/>
        <end position="16"/>
    </location>
</feature>
<dbReference type="PANTHER" id="PTHR39200:SF1">
    <property type="entry name" value="AUTO-TRANSPORTER ADHESIN HEAD GIN DOMAIN-CONTAINING PROTEIN-RELATED"/>
    <property type="match status" value="1"/>
</dbReference>
<dbReference type="Pfam" id="PF10988">
    <property type="entry name" value="DUF2807"/>
    <property type="match status" value="1"/>
</dbReference>
<evidence type="ECO:0000256" key="1">
    <source>
        <dbReference type="SAM" id="MobiDB-lite"/>
    </source>
</evidence>
<accession>A0A7Z2VVY6</accession>
<feature type="domain" description="Putative auto-transporter adhesin head GIN" evidence="3">
    <location>
        <begin position="61"/>
        <end position="196"/>
    </location>
</feature>